<keyword evidence="5" id="KW-0223">Dioxygenase</keyword>
<dbReference type="SUPFAM" id="SSF51197">
    <property type="entry name" value="Clavaminate synthase-like"/>
    <property type="match status" value="1"/>
</dbReference>
<dbReference type="InterPro" id="IPR026992">
    <property type="entry name" value="DIOX_N"/>
</dbReference>
<sequence>MTDITTRAVPRTTPRSTYGLAELDKETRMGGAGTETTAREIRRIDLSGFEARRAEITEELWAAATDIGFFQLVNHGIEQALVDEAFTNAEGFFALPEAHKARHGLKKGLNSGWESMTQVRPSVGTPDQKESYQVTRPHMEGLWPDDVLPEFRLRALDFETRCREVAMRVLSCFADKLGFAGDFFTRAHDPRSMHYQSTLRMLHYFALPEDAEPDPNVWRAGAHTDFDCLTLLFQRDGQGGLQVCPGKEAEAQEWTPVVPSADAITCNIGDMLMRWSDDRLPSNFHRVKSPGPGEDRGARYSIAFFAQADRDVVIEGPDGRYPPITAEQYIQQRIAANFAR</sequence>
<dbReference type="Pfam" id="PF03171">
    <property type="entry name" value="2OG-FeII_Oxy"/>
    <property type="match status" value="1"/>
</dbReference>
<keyword evidence="2" id="KW-0045">Antibiotic biosynthesis</keyword>
<evidence type="ECO:0000256" key="1">
    <source>
        <dbReference type="ARBA" id="ARBA00004792"/>
    </source>
</evidence>
<dbReference type="PROSITE" id="PS51471">
    <property type="entry name" value="FE2OG_OXY"/>
    <property type="match status" value="1"/>
</dbReference>
<dbReference type="AlphaFoldDB" id="A0AB39SFU6"/>
<evidence type="ECO:0000259" key="4">
    <source>
        <dbReference type="PROSITE" id="PS51471"/>
    </source>
</evidence>
<evidence type="ECO:0000256" key="3">
    <source>
        <dbReference type="RuleBase" id="RU003682"/>
    </source>
</evidence>
<dbReference type="InterPro" id="IPR005123">
    <property type="entry name" value="Oxoglu/Fe-dep_dioxygenase_dom"/>
</dbReference>
<gene>
    <name evidence="5" type="ORF">AB5J50_37015</name>
</gene>
<dbReference type="EMBL" id="CP163440">
    <property type="protein sequence ID" value="XDQ66014.1"/>
    <property type="molecule type" value="Genomic_DNA"/>
</dbReference>
<proteinExistence type="inferred from homology"/>
<dbReference type="GO" id="GO:0017000">
    <property type="term" value="P:antibiotic biosynthetic process"/>
    <property type="evidence" value="ECO:0007669"/>
    <property type="project" value="UniProtKB-KW"/>
</dbReference>
<reference evidence="5" key="1">
    <citation type="submission" date="2024-07" db="EMBL/GenBank/DDBJ databases">
        <authorList>
            <person name="Yu S.T."/>
        </authorList>
    </citation>
    <scope>NUCLEOTIDE SEQUENCE</scope>
    <source>
        <strain evidence="5">R35</strain>
    </source>
</reference>
<organism evidence="5">
    <name type="scientific">Streptomyces sp. R35</name>
    <dbReference type="NCBI Taxonomy" id="3238630"/>
    <lineage>
        <taxon>Bacteria</taxon>
        <taxon>Bacillati</taxon>
        <taxon>Actinomycetota</taxon>
        <taxon>Actinomycetes</taxon>
        <taxon>Kitasatosporales</taxon>
        <taxon>Streptomycetaceae</taxon>
        <taxon>Streptomyces</taxon>
    </lineage>
</organism>
<keyword evidence="3" id="KW-0408">Iron</keyword>
<dbReference type="Pfam" id="PF14226">
    <property type="entry name" value="DIOX_N"/>
    <property type="match status" value="1"/>
</dbReference>
<keyword evidence="3" id="KW-0479">Metal-binding</keyword>
<keyword evidence="3" id="KW-0560">Oxidoreductase</keyword>
<dbReference type="GO" id="GO:0051213">
    <property type="term" value="F:dioxygenase activity"/>
    <property type="evidence" value="ECO:0007669"/>
    <property type="project" value="UniProtKB-KW"/>
</dbReference>
<dbReference type="InterPro" id="IPR050231">
    <property type="entry name" value="Iron_ascorbate_oxido_reductase"/>
</dbReference>
<name>A0AB39SFU6_9ACTN</name>
<evidence type="ECO:0000313" key="5">
    <source>
        <dbReference type="EMBL" id="XDQ66014.1"/>
    </source>
</evidence>
<comment type="similarity">
    <text evidence="3">Belongs to the iron/ascorbate-dependent oxidoreductase family.</text>
</comment>
<dbReference type="Gene3D" id="2.60.120.330">
    <property type="entry name" value="B-lactam Antibiotic, Isopenicillin N Synthase, Chain"/>
    <property type="match status" value="1"/>
</dbReference>
<feature type="domain" description="Fe2OG dioxygenase" evidence="4">
    <location>
        <begin position="197"/>
        <end position="308"/>
    </location>
</feature>
<dbReference type="RefSeq" id="WP_369262907.1">
    <property type="nucleotide sequence ID" value="NZ_CP163440.1"/>
</dbReference>
<dbReference type="InterPro" id="IPR027443">
    <property type="entry name" value="IPNS-like_sf"/>
</dbReference>
<accession>A0AB39SFU6</accession>
<protein>
    <submittedName>
        <fullName evidence="5">Isopenicillin N synthase family dioxygenase</fullName>
    </submittedName>
</protein>
<comment type="pathway">
    <text evidence="1">Antibiotic biosynthesis.</text>
</comment>
<dbReference type="PANTHER" id="PTHR47990">
    <property type="entry name" value="2-OXOGLUTARATE (2OG) AND FE(II)-DEPENDENT OXYGENASE SUPERFAMILY PROTEIN-RELATED"/>
    <property type="match status" value="1"/>
</dbReference>
<dbReference type="GO" id="GO:0046872">
    <property type="term" value="F:metal ion binding"/>
    <property type="evidence" value="ECO:0007669"/>
    <property type="project" value="UniProtKB-KW"/>
</dbReference>
<evidence type="ECO:0000256" key="2">
    <source>
        <dbReference type="ARBA" id="ARBA00023194"/>
    </source>
</evidence>
<dbReference type="InterPro" id="IPR044861">
    <property type="entry name" value="IPNS-like_FE2OG_OXY"/>
</dbReference>